<dbReference type="GO" id="GO:0050660">
    <property type="term" value="F:flavin adenine dinucleotide binding"/>
    <property type="evidence" value="ECO:0007669"/>
    <property type="project" value="InterPro"/>
</dbReference>
<keyword evidence="3 7" id="KW-0285">Flavoprotein</keyword>
<proteinExistence type="inferred from homology"/>
<reference evidence="11 12" key="1">
    <citation type="submission" date="2021-08" db="EMBL/GenBank/DDBJ databases">
        <title>Draft Genome Sequence of Phanerochaete sordida strain YK-624.</title>
        <authorList>
            <person name="Mori T."/>
            <person name="Dohra H."/>
            <person name="Suzuki T."/>
            <person name="Kawagishi H."/>
            <person name="Hirai H."/>
        </authorList>
    </citation>
    <scope>NUCLEOTIDE SEQUENCE [LARGE SCALE GENOMIC DNA]</scope>
    <source>
        <strain evidence="11 12">YK-624</strain>
    </source>
</reference>
<organism evidence="11 12">
    <name type="scientific">Phanerochaete sordida</name>
    <dbReference type="NCBI Taxonomy" id="48140"/>
    <lineage>
        <taxon>Eukaryota</taxon>
        <taxon>Fungi</taxon>
        <taxon>Dikarya</taxon>
        <taxon>Basidiomycota</taxon>
        <taxon>Agaricomycotina</taxon>
        <taxon>Agaricomycetes</taxon>
        <taxon>Polyporales</taxon>
        <taxon>Phanerochaetaceae</taxon>
        <taxon>Phanerochaete</taxon>
    </lineage>
</organism>
<feature type="binding site" evidence="6">
    <location>
        <position position="264"/>
    </location>
    <ligand>
        <name>FAD</name>
        <dbReference type="ChEBI" id="CHEBI:57692"/>
    </ligand>
</feature>
<dbReference type="SUPFAM" id="SSF51905">
    <property type="entry name" value="FAD/NAD(P)-binding domain"/>
    <property type="match status" value="1"/>
</dbReference>
<dbReference type="SUPFAM" id="SSF54373">
    <property type="entry name" value="FAD-linked reductases, C-terminal domain"/>
    <property type="match status" value="1"/>
</dbReference>
<feature type="active site" description="Proton acceptor" evidence="5">
    <location>
        <position position="576"/>
    </location>
</feature>
<dbReference type="PIRSF" id="PIRSF000137">
    <property type="entry name" value="Alcohol_oxidase"/>
    <property type="match status" value="1"/>
</dbReference>
<dbReference type="AlphaFoldDB" id="A0A9P3GSQ7"/>
<feature type="active site" description="Proton donor" evidence="5">
    <location>
        <position position="532"/>
    </location>
</feature>
<dbReference type="Gene3D" id="3.30.560.10">
    <property type="entry name" value="Glucose Oxidase, domain 3"/>
    <property type="match status" value="1"/>
</dbReference>
<feature type="domain" description="Glucose-methanol-choline oxidoreductase N-terminal" evidence="9">
    <location>
        <begin position="115"/>
        <end position="138"/>
    </location>
</feature>
<evidence type="ECO:0000256" key="7">
    <source>
        <dbReference type="RuleBase" id="RU003968"/>
    </source>
</evidence>
<dbReference type="InterPro" id="IPR000172">
    <property type="entry name" value="GMC_OxRdtase_N"/>
</dbReference>
<sequence length="598" mass="62902">MAFALRPVFASLAALLAATLASAELYTDASQLPDTVYDFVVVGAGTAGNVMAARLSENPKFTVLVIEAGISNEGVRTVEVPFLATQNIPATATTWNYTTVPQVGLGNRSVAYPRGRVLGGSSSINFLAYTRGADAEFDRWANLTGDAGWAWSNLAPYYLKNARLVPPADHHNTSGQVVPADHGYGPLEMSLPGFATSSDQKVLATTQVNGSLFPYNIDLNSGNSVGIGLTQSTLGGGERSSSATAYLEPALNRPNLHLLIENTVTKLVSSKGAKGVPTFTGVEFASSASAPRHTVTARKEVILSAGAIGSPQILLLSGVGNSTDLKGLGIAPVANLPDVGQNLKDHPILSNYWQVTLNDTFDDIYRDTSVFNAKLAQWNSSRTGLFADSPTNALGFLRIPDNAAIWSQFKDPAAGRQAGHFELLFLDGYAPAPAPGPGNYFTINTAVVTPESVGTVKLNSSSPFAFPLIDPGFFTAPFDVQAMVYAIKSARAFMQSAPWAGVALSRVGPVGDAESDADIIAAARAAARTIYHPTSTARMAPDNAAWGVVDTQLRVKGVSGLRVVDASVFPSIPAAHPQAAVYILAERAADLVKQAWSH</sequence>
<evidence type="ECO:0000313" key="11">
    <source>
        <dbReference type="EMBL" id="GJF00449.1"/>
    </source>
</evidence>
<keyword evidence="8" id="KW-0732">Signal</keyword>
<evidence type="ECO:0000313" key="12">
    <source>
        <dbReference type="Proteomes" id="UP000703269"/>
    </source>
</evidence>
<feature type="binding site" evidence="6">
    <location>
        <begin position="577"/>
        <end position="578"/>
    </location>
    <ligand>
        <name>FAD</name>
        <dbReference type="ChEBI" id="CHEBI:57692"/>
    </ligand>
</feature>
<dbReference type="PROSITE" id="PS00623">
    <property type="entry name" value="GMC_OXRED_1"/>
    <property type="match status" value="1"/>
</dbReference>
<dbReference type="PANTHER" id="PTHR11552">
    <property type="entry name" value="GLUCOSE-METHANOL-CHOLINE GMC OXIDOREDUCTASE"/>
    <property type="match status" value="1"/>
</dbReference>
<evidence type="ECO:0000256" key="3">
    <source>
        <dbReference type="ARBA" id="ARBA00022630"/>
    </source>
</evidence>
<evidence type="ECO:0000256" key="2">
    <source>
        <dbReference type="ARBA" id="ARBA00010790"/>
    </source>
</evidence>
<evidence type="ECO:0000256" key="5">
    <source>
        <dbReference type="PIRSR" id="PIRSR000137-1"/>
    </source>
</evidence>
<evidence type="ECO:0000256" key="4">
    <source>
        <dbReference type="ARBA" id="ARBA00022827"/>
    </source>
</evidence>
<dbReference type="OrthoDB" id="269227at2759"/>
<name>A0A9P3GSQ7_9APHY</name>
<protein>
    <submittedName>
        <fullName evidence="11">Aryl-alcohol oxidase-like protein</fullName>
    </submittedName>
</protein>
<dbReference type="EMBL" id="BPQB01000155">
    <property type="protein sequence ID" value="GJF00449.1"/>
    <property type="molecule type" value="Genomic_DNA"/>
</dbReference>
<dbReference type="Pfam" id="PF00732">
    <property type="entry name" value="GMC_oxred_N"/>
    <property type="match status" value="1"/>
</dbReference>
<dbReference type="InterPro" id="IPR007867">
    <property type="entry name" value="GMC_OxRtase_C"/>
</dbReference>
<comment type="cofactor">
    <cofactor evidence="1 6">
        <name>FAD</name>
        <dbReference type="ChEBI" id="CHEBI:57692"/>
    </cofactor>
</comment>
<comment type="caution">
    <text evidence="11">The sequence shown here is derived from an EMBL/GenBank/DDBJ whole genome shotgun (WGS) entry which is preliminary data.</text>
</comment>
<gene>
    <name evidence="11" type="ORF">PsYK624_167370</name>
</gene>
<feature type="chain" id="PRO_5040328307" evidence="8">
    <location>
        <begin position="24"/>
        <end position="598"/>
    </location>
</feature>
<accession>A0A9P3GSQ7</accession>
<dbReference type="InterPro" id="IPR036188">
    <property type="entry name" value="FAD/NAD-bd_sf"/>
</dbReference>
<dbReference type="Proteomes" id="UP000703269">
    <property type="component" value="Unassembled WGS sequence"/>
</dbReference>
<feature type="binding site" evidence="6">
    <location>
        <position position="117"/>
    </location>
    <ligand>
        <name>FAD</name>
        <dbReference type="ChEBI" id="CHEBI:57692"/>
    </ligand>
</feature>
<dbReference type="GO" id="GO:0016614">
    <property type="term" value="F:oxidoreductase activity, acting on CH-OH group of donors"/>
    <property type="evidence" value="ECO:0007669"/>
    <property type="project" value="InterPro"/>
</dbReference>
<evidence type="ECO:0000256" key="6">
    <source>
        <dbReference type="PIRSR" id="PIRSR000137-2"/>
    </source>
</evidence>
<dbReference type="InterPro" id="IPR012132">
    <property type="entry name" value="GMC_OxRdtase"/>
</dbReference>
<keyword evidence="4 6" id="KW-0274">FAD</keyword>
<dbReference type="Pfam" id="PF05199">
    <property type="entry name" value="GMC_oxred_C"/>
    <property type="match status" value="1"/>
</dbReference>
<feature type="domain" description="Glucose-methanol-choline oxidoreductase N-terminal" evidence="10">
    <location>
        <begin position="306"/>
        <end position="320"/>
    </location>
</feature>
<evidence type="ECO:0000259" key="9">
    <source>
        <dbReference type="PROSITE" id="PS00623"/>
    </source>
</evidence>
<evidence type="ECO:0000256" key="8">
    <source>
        <dbReference type="SAM" id="SignalP"/>
    </source>
</evidence>
<feature type="signal peptide" evidence="8">
    <location>
        <begin position="1"/>
        <end position="23"/>
    </location>
</feature>
<dbReference type="PROSITE" id="PS00624">
    <property type="entry name" value="GMC_OXRED_2"/>
    <property type="match status" value="1"/>
</dbReference>
<evidence type="ECO:0000259" key="10">
    <source>
        <dbReference type="PROSITE" id="PS00624"/>
    </source>
</evidence>
<dbReference type="PANTHER" id="PTHR11552:SF147">
    <property type="entry name" value="CHOLINE DEHYDROGENASE, MITOCHONDRIAL"/>
    <property type="match status" value="1"/>
</dbReference>
<comment type="similarity">
    <text evidence="2 7">Belongs to the GMC oxidoreductase family.</text>
</comment>
<keyword evidence="12" id="KW-1185">Reference proteome</keyword>
<dbReference type="Gene3D" id="3.50.50.60">
    <property type="entry name" value="FAD/NAD(P)-binding domain"/>
    <property type="match status" value="1"/>
</dbReference>
<evidence type="ECO:0000256" key="1">
    <source>
        <dbReference type="ARBA" id="ARBA00001974"/>
    </source>
</evidence>